<name>A0ABU0HVW3_9HYPH</name>
<proteinExistence type="predicted"/>
<accession>A0ABU0HVW3</accession>
<evidence type="ECO:0000313" key="3">
    <source>
        <dbReference type="Proteomes" id="UP001231124"/>
    </source>
</evidence>
<comment type="caution">
    <text evidence="2">The sequence shown here is derived from an EMBL/GenBank/DDBJ whole genome shotgun (WGS) entry which is preliminary data.</text>
</comment>
<protein>
    <submittedName>
        <fullName evidence="2">Uncharacterized protein</fullName>
    </submittedName>
</protein>
<organism evidence="2 3">
    <name type="scientific">Methylobacterium aerolatum</name>
    <dbReference type="NCBI Taxonomy" id="418708"/>
    <lineage>
        <taxon>Bacteria</taxon>
        <taxon>Pseudomonadati</taxon>
        <taxon>Pseudomonadota</taxon>
        <taxon>Alphaproteobacteria</taxon>
        <taxon>Hyphomicrobiales</taxon>
        <taxon>Methylobacteriaceae</taxon>
        <taxon>Methylobacterium</taxon>
    </lineage>
</organism>
<dbReference type="Proteomes" id="UP001231124">
    <property type="component" value="Unassembled WGS sequence"/>
</dbReference>
<dbReference type="EMBL" id="JAUSVP010000002">
    <property type="protein sequence ID" value="MDQ0446484.1"/>
    <property type="molecule type" value="Genomic_DNA"/>
</dbReference>
<evidence type="ECO:0000313" key="2">
    <source>
        <dbReference type="EMBL" id="MDQ0446484.1"/>
    </source>
</evidence>
<keyword evidence="3" id="KW-1185">Reference proteome</keyword>
<evidence type="ECO:0000256" key="1">
    <source>
        <dbReference type="SAM" id="Phobius"/>
    </source>
</evidence>
<gene>
    <name evidence="2" type="ORF">QO012_000973</name>
</gene>
<keyword evidence="1" id="KW-0812">Transmembrane</keyword>
<keyword evidence="1" id="KW-0472">Membrane</keyword>
<keyword evidence="1" id="KW-1133">Transmembrane helix</keyword>
<feature type="transmembrane region" description="Helical" evidence="1">
    <location>
        <begin position="20"/>
        <end position="41"/>
    </location>
</feature>
<sequence>MPPAPPLPSRPSPFRSGLAARLLAAAILSVGVWLAIAWALAA</sequence>
<reference evidence="2 3" key="1">
    <citation type="submission" date="2023-07" db="EMBL/GenBank/DDBJ databases">
        <title>Genomic Encyclopedia of Type Strains, Phase IV (KMG-IV): sequencing the most valuable type-strain genomes for metagenomic binning, comparative biology and taxonomic classification.</title>
        <authorList>
            <person name="Goeker M."/>
        </authorList>
    </citation>
    <scope>NUCLEOTIDE SEQUENCE [LARGE SCALE GENOMIC DNA]</scope>
    <source>
        <strain evidence="2 3">DSM 19013</strain>
    </source>
</reference>
<dbReference type="RefSeq" id="WP_283207230.1">
    <property type="nucleotide sequence ID" value="NZ_BPQE01000002.1"/>
</dbReference>